<proteinExistence type="predicted"/>
<dbReference type="AlphaFoldDB" id="A0A0K8S4L6"/>
<reference evidence="2" key="2">
    <citation type="journal article" date="2016" name="Gigascience">
        <title>De novo construction of an expanded transcriptome assembly for the western tarnished plant bug, Lygus hesperus.</title>
        <authorList>
            <person name="Tassone E.E."/>
            <person name="Geib S.M."/>
            <person name="Hall B."/>
            <person name="Fabrick J.A."/>
            <person name="Brent C.S."/>
            <person name="Hull J.J."/>
        </authorList>
    </citation>
    <scope>NUCLEOTIDE SEQUENCE</scope>
</reference>
<protein>
    <submittedName>
        <fullName evidence="1">Uncharacterized protein</fullName>
    </submittedName>
</protein>
<dbReference type="EMBL" id="GDHC01017046">
    <property type="protein sequence ID" value="JAQ01583.1"/>
    <property type="molecule type" value="Transcribed_RNA"/>
</dbReference>
<dbReference type="EMBL" id="GBRD01017645">
    <property type="protein sequence ID" value="JAG48182.1"/>
    <property type="molecule type" value="Transcribed_RNA"/>
</dbReference>
<name>A0A0K8S4L6_LYGHE</name>
<evidence type="ECO:0000313" key="2">
    <source>
        <dbReference type="EMBL" id="JAQ01583.1"/>
    </source>
</evidence>
<sequence length="101" mass="11661">MYFTLKSELHSEFISTVNILLLHFTKGSICQKFYSCTRRVTAGNYDIPLLPLQALFGRFHESPSKNLHFINSSASTCLRLSSPAKFFYMRKQLKTKDTSIF</sequence>
<organism evidence="1">
    <name type="scientific">Lygus hesperus</name>
    <name type="common">Western plant bug</name>
    <dbReference type="NCBI Taxonomy" id="30085"/>
    <lineage>
        <taxon>Eukaryota</taxon>
        <taxon>Metazoa</taxon>
        <taxon>Ecdysozoa</taxon>
        <taxon>Arthropoda</taxon>
        <taxon>Hexapoda</taxon>
        <taxon>Insecta</taxon>
        <taxon>Pterygota</taxon>
        <taxon>Neoptera</taxon>
        <taxon>Paraneoptera</taxon>
        <taxon>Hemiptera</taxon>
        <taxon>Heteroptera</taxon>
        <taxon>Panheteroptera</taxon>
        <taxon>Cimicomorpha</taxon>
        <taxon>Miridae</taxon>
        <taxon>Mirini</taxon>
        <taxon>Lygus</taxon>
    </lineage>
</organism>
<evidence type="ECO:0000313" key="1">
    <source>
        <dbReference type="EMBL" id="JAG48183.1"/>
    </source>
</evidence>
<accession>A0A0K8S4L6</accession>
<dbReference type="EMBL" id="GBRD01017644">
    <property type="protein sequence ID" value="JAG48183.1"/>
    <property type="molecule type" value="Transcribed_RNA"/>
</dbReference>
<gene>
    <name evidence="2" type="ORF">g.91562</name>
</gene>
<reference evidence="1" key="1">
    <citation type="submission" date="2014-09" db="EMBL/GenBank/DDBJ databases">
        <authorList>
            <person name="Magalhaes I.L.F."/>
            <person name="Oliveira U."/>
            <person name="Santos F.R."/>
            <person name="Vidigal T.H.D.A."/>
            <person name="Brescovit A.D."/>
            <person name="Santos A.J."/>
        </authorList>
    </citation>
    <scope>NUCLEOTIDE SEQUENCE</scope>
</reference>